<sequence>MPDRRGKQLCISKVPFFNHLANHEMLEIVKKSRSITFQKGEFIYQEGDPLEYLYIVHKGRVKIYQLFESGKEQLLRILETGEFMGELALFSEKMLDSYAEAMEKTEICAIHRKDMQELMQTYPTIAIKILEQFSNRLDQTEKLVGQLSTKDVETRLAGYLVELAQQKNSMDIMLPMSKKDLASYLGTTQETISRRLSSFQTNSWIAQTGHRRIKITDIDALTDCAVNI</sequence>
<dbReference type="SUPFAM" id="SSF46785">
    <property type="entry name" value="Winged helix' DNA-binding domain"/>
    <property type="match status" value="1"/>
</dbReference>
<proteinExistence type="predicted"/>
<evidence type="ECO:0000256" key="4">
    <source>
        <dbReference type="ARBA" id="ARBA00023163"/>
    </source>
</evidence>
<dbReference type="EMBL" id="BMJD01000006">
    <property type="protein sequence ID" value="GGB36625.1"/>
    <property type="molecule type" value="Genomic_DNA"/>
</dbReference>
<dbReference type="Proteomes" id="UP000621492">
    <property type="component" value="Unassembled WGS sequence"/>
</dbReference>
<evidence type="ECO:0000256" key="3">
    <source>
        <dbReference type="ARBA" id="ARBA00023159"/>
    </source>
</evidence>
<feature type="domain" description="Cyclic nucleotide-binding" evidence="5">
    <location>
        <begin position="16"/>
        <end position="136"/>
    </location>
</feature>
<dbReference type="PRINTS" id="PR00034">
    <property type="entry name" value="HTHCRP"/>
</dbReference>
<keyword evidence="1" id="KW-0805">Transcription regulation</keyword>
<gene>
    <name evidence="7" type="ORF">GCM10011409_12590</name>
</gene>
<dbReference type="SMART" id="SM00100">
    <property type="entry name" value="cNMP"/>
    <property type="match status" value="1"/>
</dbReference>
<dbReference type="PANTHER" id="PTHR24567:SF28">
    <property type="entry name" value="LISTERIOLYSIN REGULATORY PROTEIN"/>
    <property type="match status" value="1"/>
</dbReference>
<dbReference type="SMART" id="SM00419">
    <property type="entry name" value="HTH_CRP"/>
    <property type="match status" value="1"/>
</dbReference>
<dbReference type="GO" id="GO:0003677">
    <property type="term" value="F:DNA binding"/>
    <property type="evidence" value="ECO:0007669"/>
    <property type="project" value="UniProtKB-KW"/>
</dbReference>
<keyword evidence="8" id="KW-1185">Reference proteome</keyword>
<reference evidence="7" key="1">
    <citation type="journal article" date="2014" name="Int. J. Syst. Evol. Microbiol.">
        <title>Complete genome sequence of Corynebacterium casei LMG S-19264T (=DSM 44701T), isolated from a smear-ripened cheese.</title>
        <authorList>
            <consortium name="US DOE Joint Genome Institute (JGI-PGF)"/>
            <person name="Walter F."/>
            <person name="Albersmeier A."/>
            <person name="Kalinowski J."/>
            <person name="Ruckert C."/>
        </authorList>
    </citation>
    <scope>NUCLEOTIDE SEQUENCE</scope>
    <source>
        <strain evidence="7">CGMCC 1.15454</strain>
    </source>
</reference>
<comment type="caution">
    <text evidence="7">The sequence shown here is derived from an EMBL/GenBank/DDBJ whole genome shotgun (WGS) entry which is preliminary data.</text>
</comment>
<evidence type="ECO:0000259" key="5">
    <source>
        <dbReference type="PROSITE" id="PS50042"/>
    </source>
</evidence>
<dbReference type="InterPro" id="IPR050397">
    <property type="entry name" value="Env_Response_Regulators"/>
</dbReference>
<name>A0A9W5X4T3_9BACI</name>
<dbReference type="InterPro" id="IPR012318">
    <property type="entry name" value="HTH_CRP"/>
</dbReference>
<dbReference type="Pfam" id="PF13545">
    <property type="entry name" value="HTH_Crp_2"/>
    <property type="match status" value="1"/>
</dbReference>
<dbReference type="PROSITE" id="PS51063">
    <property type="entry name" value="HTH_CRP_2"/>
    <property type="match status" value="1"/>
</dbReference>
<evidence type="ECO:0000313" key="8">
    <source>
        <dbReference type="Proteomes" id="UP000621492"/>
    </source>
</evidence>
<organism evidence="7 8">
    <name type="scientific">Lentibacillus populi</name>
    <dbReference type="NCBI Taxonomy" id="1827502"/>
    <lineage>
        <taxon>Bacteria</taxon>
        <taxon>Bacillati</taxon>
        <taxon>Bacillota</taxon>
        <taxon>Bacilli</taxon>
        <taxon>Bacillales</taxon>
        <taxon>Bacillaceae</taxon>
        <taxon>Lentibacillus</taxon>
    </lineage>
</organism>
<keyword evidence="3" id="KW-0010">Activator</keyword>
<dbReference type="InterPro" id="IPR000595">
    <property type="entry name" value="cNMP-bd_dom"/>
</dbReference>
<dbReference type="GO" id="GO:0005829">
    <property type="term" value="C:cytosol"/>
    <property type="evidence" value="ECO:0007669"/>
    <property type="project" value="TreeGrafter"/>
</dbReference>
<dbReference type="Pfam" id="PF00027">
    <property type="entry name" value="cNMP_binding"/>
    <property type="match status" value="1"/>
</dbReference>
<dbReference type="AlphaFoldDB" id="A0A9W5X4T3"/>
<dbReference type="PANTHER" id="PTHR24567">
    <property type="entry name" value="CRP FAMILY TRANSCRIPTIONAL REGULATORY PROTEIN"/>
    <property type="match status" value="1"/>
</dbReference>
<accession>A0A9W5X4T3</accession>
<dbReference type="Gene3D" id="2.60.120.10">
    <property type="entry name" value="Jelly Rolls"/>
    <property type="match status" value="1"/>
</dbReference>
<dbReference type="InterPro" id="IPR036390">
    <property type="entry name" value="WH_DNA-bd_sf"/>
</dbReference>
<dbReference type="GO" id="GO:0003700">
    <property type="term" value="F:DNA-binding transcription factor activity"/>
    <property type="evidence" value="ECO:0007669"/>
    <property type="project" value="TreeGrafter"/>
</dbReference>
<protein>
    <submittedName>
        <fullName evidence="7">Crp/Fnr family transcriptional regulator</fullName>
    </submittedName>
</protein>
<keyword evidence="2" id="KW-0238">DNA-binding</keyword>
<dbReference type="InterPro" id="IPR014710">
    <property type="entry name" value="RmlC-like_jellyroll"/>
</dbReference>
<dbReference type="Gene3D" id="1.10.10.10">
    <property type="entry name" value="Winged helix-like DNA-binding domain superfamily/Winged helix DNA-binding domain"/>
    <property type="match status" value="1"/>
</dbReference>
<dbReference type="CDD" id="cd00038">
    <property type="entry name" value="CAP_ED"/>
    <property type="match status" value="1"/>
</dbReference>
<feature type="domain" description="HTH crp-type" evidence="6">
    <location>
        <begin position="150"/>
        <end position="219"/>
    </location>
</feature>
<evidence type="ECO:0000313" key="7">
    <source>
        <dbReference type="EMBL" id="GGB36625.1"/>
    </source>
</evidence>
<evidence type="ECO:0000256" key="1">
    <source>
        <dbReference type="ARBA" id="ARBA00023015"/>
    </source>
</evidence>
<dbReference type="RefSeq" id="WP_286170956.1">
    <property type="nucleotide sequence ID" value="NZ_BMJD01000006.1"/>
</dbReference>
<dbReference type="InterPro" id="IPR036388">
    <property type="entry name" value="WH-like_DNA-bd_sf"/>
</dbReference>
<evidence type="ECO:0000259" key="6">
    <source>
        <dbReference type="PROSITE" id="PS51063"/>
    </source>
</evidence>
<dbReference type="SUPFAM" id="SSF51206">
    <property type="entry name" value="cAMP-binding domain-like"/>
    <property type="match status" value="1"/>
</dbReference>
<dbReference type="InterPro" id="IPR018490">
    <property type="entry name" value="cNMP-bd_dom_sf"/>
</dbReference>
<evidence type="ECO:0000256" key="2">
    <source>
        <dbReference type="ARBA" id="ARBA00023125"/>
    </source>
</evidence>
<keyword evidence="4" id="KW-0804">Transcription</keyword>
<reference evidence="7" key="2">
    <citation type="submission" date="2020-09" db="EMBL/GenBank/DDBJ databases">
        <authorList>
            <person name="Sun Q."/>
            <person name="Zhou Y."/>
        </authorList>
    </citation>
    <scope>NUCLEOTIDE SEQUENCE</scope>
    <source>
        <strain evidence="7">CGMCC 1.15454</strain>
    </source>
</reference>
<dbReference type="CDD" id="cd00092">
    <property type="entry name" value="HTH_CRP"/>
    <property type="match status" value="1"/>
</dbReference>
<dbReference type="PROSITE" id="PS50042">
    <property type="entry name" value="CNMP_BINDING_3"/>
    <property type="match status" value="1"/>
</dbReference>